<gene>
    <name evidence="2" type="ORF">Ana3638_13655</name>
</gene>
<dbReference type="AlphaFoldDB" id="A0A6P1TQI8"/>
<evidence type="ECO:0000313" key="3">
    <source>
        <dbReference type="Proteomes" id="UP000464314"/>
    </source>
</evidence>
<organism evidence="2 3">
    <name type="scientific">Anaerocolumna sedimenticola</name>
    <dbReference type="NCBI Taxonomy" id="2696063"/>
    <lineage>
        <taxon>Bacteria</taxon>
        <taxon>Bacillati</taxon>
        <taxon>Bacillota</taxon>
        <taxon>Clostridia</taxon>
        <taxon>Lachnospirales</taxon>
        <taxon>Lachnospiraceae</taxon>
        <taxon>Anaerocolumna</taxon>
    </lineage>
</organism>
<dbReference type="InterPro" id="IPR032774">
    <property type="entry name" value="WG_beta_rep"/>
</dbReference>
<dbReference type="InterPro" id="IPR021729">
    <property type="entry name" value="DUF3298"/>
</dbReference>
<feature type="domain" description="DUF3298" evidence="1">
    <location>
        <begin position="471"/>
        <end position="548"/>
    </location>
</feature>
<accession>A0A6P1TQI8</accession>
<dbReference type="PANTHER" id="PTHR37841:SF1">
    <property type="entry name" value="DUF3298 DOMAIN-CONTAINING PROTEIN"/>
    <property type="match status" value="1"/>
</dbReference>
<proteinExistence type="predicted"/>
<protein>
    <submittedName>
        <fullName evidence="2">DUF3298 domain-containing protein</fullName>
    </submittedName>
</protein>
<dbReference type="EMBL" id="CP048000">
    <property type="protein sequence ID" value="QHQ61688.1"/>
    <property type="molecule type" value="Genomic_DNA"/>
</dbReference>
<reference evidence="2 3" key="1">
    <citation type="submission" date="2020-01" db="EMBL/GenBank/DDBJ databases">
        <title>Genome analysis of Anaerocolumna sp. CBA3638.</title>
        <authorList>
            <person name="Kim J."/>
            <person name="Roh S.W."/>
        </authorList>
    </citation>
    <scope>NUCLEOTIDE SEQUENCE [LARGE SCALE GENOMIC DNA]</scope>
    <source>
        <strain evidence="2 3">CBA3638</strain>
    </source>
</reference>
<dbReference type="KEGG" id="anr:Ana3638_13655"/>
<keyword evidence="3" id="KW-1185">Reference proteome</keyword>
<dbReference type="PANTHER" id="PTHR37841">
    <property type="entry name" value="GLR2918 PROTEIN"/>
    <property type="match status" value="1"/>
</dbReference>
<dbReference type="Pfam" id="PF14903">
    <property type="entry name" value="WG_beta_rep"/>
    <property type="match status" value="2"/>
</dbReference>
<dbReference type="Proteomes" id="UP000464314">
    <property type="component" value="Chromosome"/>
</dbReference>
<sequence>MKHKRFIQATLTLLTVLAVSEGCSKQNTPANSINKNIKSAEVVTEAPQEMTIETQETEDVPVPSSSTNLYPAYEYVNGEKQYGFIDENGTFIIRPGYSYVTDFKDGYAVITASEDYKVIDKSGSIIYESDYLIKPYSNGAAVFSKLSGDTFKEGYIDTNGNVIIDPNYMQADDFRKDNTALVETDIGKYALINKSGNILETYQLDTKYNSVVDFKNGYIIYSGGKDGKVGVVTYKGEEIFKPIYNEIKYLGNDLFAIKDPSLESYETLATEPAAIFDKTGKQITDYILYDLSEFHNGYASATNSQYTYFVDKNGKEVTTLPKAEGRGTLTLSGDIIKAEIDDDLIYMKKDGTVIWQNDRTQTLSPEITVKELKFKPDKYVYVYYPYIEGLKDDTVQASVNGRLYKLFTEPRANSKEEDATSVADIFKAELMNDLLIINKTGYDYPFGAAHGMPSSDYYFIDIITGEFYDLSDLFKKNTDYVKKMNEIITTMIEEQSKSENSFIFPDSFKGISENQYYRLTKDSLVIYFYPYEIAPYAAGFPEFKISFEQLKDFIDYDGNFWKSFQDTTAN</sequence>
<dbReference type="Pfam" id="PF11738">
    <property type="entry name" value="DUF3298"/>
    <property type="match status" value="1"/>
</dbReference>
<dbReference type="RefSeq" id="WP_161838513.1">
    <property type="nucleotide sequence ID" value="NZ_CP048000.1"/>
</dbReference>
<name>A0A6P1TQI8_9FIRM</name>
<dbReference type="Gene3D" id="3.90.640.20">
    <property type="entry name" value="Heat-shock cognate protein, ATPase"/>
    <property type="match status" value="1"/>
</dbReference>
<evidence type="ECO:0000313" key="2">
    <source>
        <dbReference type="EMBL" id="QHQ61688.1"/>
    </source>
</evidence>
<dbReference type="InterPro" id="IPR037126">
    <property type="entry name" value="PdaC/RsiV-like_sf"/>
</dbReference>
<evidence type="ECO:0000259" key="1">
    <source>
        <dbReference type="Pfam" id="PF11738"/>
    </source>
</evidence>